<comment type="caution">
    <text evidence="3">The sequence shown here is derived from an EMBL/GenBank/DDBJ whole genome shotgun (WGS) entry which is preliminary data.</text>
</comment>
<dbReference type="PANTHER" id="PTHR12121">
    <property type="entry name" value="CARBON CATABOLITE REPRESSOR PROTEIN 4"/>
    <property type="match status" value="1"/>
</dbReference>
<evidence type="ECO:0000313" key="4">
    <source>
        <dbReference type="Proteomes" id="UP000324222"/>
    </source>
</evidence>
<dbReference type="InterPro" id="IPR005135">
    <property type="entry name" value="Endo/exonuclease/phosphatase"/>
</dbReference>
<dbReference type="OrthoDB" id="10253982at2759"/>
<dbReference type="Pfam" id="PF03372">
    <property type="entry name" value="Exo_endo_phos"/>
    <property type="match status" value="1"/>
</dbReference>
<gene>
    <name evidence="3" type="primary">ANGEL1</name>
    <name evidence="3" type="ORF">E2C01_061783</name>
</gene>
<dbReference type="Gene3D" id="3.60.10.10">
    <property type="entry name" value="Endonuclease/exonuclease/phosphatase"/>
    <property type="match status" value="1"/>
</dbReference>
<proteinExistence type="predicted"/>
<feature type="region of interest" description="Disordered" evidence="1">
    <location>
        <begin position="123"/>
        <end position="177"/>
    </location>
</feature>
<feature type="compositionally biased region" description="Acidic residues" evidence="1">
    <location>
        <begin position="195"/>
        <end position="208"/>
    </location>
</feature>
<dbReference type="InterPro" id="IPR050410">
    <property type="entry name" value="CCR4/nocturin_mRNA_transcr"/>
</dbReference>
<feature type="region of interest" description="Disordered" evidence="1">
    <location>
        <begin position="250"/>
        <end position="286"/>
    </location>
</feature>
<feature type="domain" description="Endonuclease/exonuclease/phosphatase" evidence="2">
    <location>
        <begin position="354"/>
        <end position="745"/>
    </location>
</feature>
<dbReference type="InterPro" id="IPR036691">
    <property type="entry name" value="Endo/exonu/phosph_ase_sf"/>
</dbReference>
<dbReference type="Proteomes" id="UP000324222">
    <property type="component" value="Unassembled WGS sequence"/>
</dbReference>
<dbReference type="PANTHER" id="PTHR12121:SF34">
    <property type="entry name" value="PROTEIN ANGEL"/>
    <property type="match status" value="1"/>
</dbReference>
<sequence length="758" mass="82756">MPGWLAGRLVVGLCGGSRHHAAEAAATVAELGVYGRATAQVVRAQAMAAKRGGEALSPVCPTRRKRRPCNEPLDFISLSQTPPRTSNPAGNLDLGSFIFIDTTPTPVPDAPAPPSYRRIAPHAAHDVEVVDVSDTSPRPRHSSASDSDIAVVYEGPRLGGTGLGGPTISQQRGCHTKAQRGINTRATAAPALAPAEDDDQPGEVEVVDQEPCRNTEVEVIQVDSVEHHHQQQQQEEEVEGEQVVVVDRDSDSERRTAGSGGGNSVGDVVVDSDSNSSSSSGGEDEVIDVSGEGFVSLGGLAVQHLENTTIDLSDEVLRRRRHLEALRPWERTGLGGHVARHGLPSGAVPLTVVSYNVLAQSLLRDNPGLYRGCGVEELAWEYRWALLQHEVEGMQPDVLLLQEVEARHYHSHYLPWMMSRGFQGLYKKRTGTKADGCAIFYHADKWLLAEHTSVEYRQPRAPDVLDRDNVGLIARLVPRQCGGGNDGGDAGVVVATTHLLYNPRRHDVKLAQVAVLLAELDRMCYMGQASGQPRYCPMVVAGDLNAEPHTALLSFLLEGRLQYEGLGRRTLTRHCLRGAELGAELLPPALGITRACQHAALAQGRWLERQHGPIISPVDKRRLEEALIHLHHSDRPNTTPASTPATTMLHDPSQWPGWLSHALLLHSVYRRQRGRGMDRGGAGPEVTTFQERWMCVDYLLYSRVRRHTGPATEGRLKLLERLTLPTPREAALFSPMPSPVCPSDHFPLAARFMLLHNS</sequence>
<keyword evidence="4" id="KW-1185">Reference proteome</keyword>
<dbReference type="GO" id="GO:0000175">
    <property type="term" value="F:3'-5'-RNA exonuclease activity"/>
    <property type="evidence" value="ECO:0007669"/>
    <property type="project" value="TreeGrafter"/>
</dbReference>
<protein>
    <submittedName>
        <fullName evidence="3">Protein angel 1</fullName>
    </submittedName>
</protein>
<dbReference type="AlphaFoldDB" id="A0A5B7HC58"/>
<dbReference type="SUPFAM" id="SSF56219">
    <property type="entry name" value="DNase I-like"/>
    <property type="match status" value="1"/>
</dbReference>
<evidence type="ECO:0000313" key="3">
    <source>
        <dbReference type="EMBL" id="MPC67606.1"/>
    </source>
</evidence>
<feature type="compositionally biased region" description="Low complexity" evidence="1">
    <location>
        <begin position="265"/>
        <end position="281"/>
    </location>
</feature>
<accession>A0A5B7HC58</accession>
<name>A0A5B7HC58_PORTR</name>
<dbReference type="EMBL" id="VSRR010026489">
    <property type="protein sequence ID" value="MPC67606.1"/>
    <property type="molecule type" value="Genomic_DNA"/>
</dbReference>
<feature type="region of interest" description="Disordered" evidence="1">
    <location>
        <begin position="191"/>
        <end position="212"/>
    </location>
</feature>
<evidence type="ECO:0000256" key="1">
    <source>
        <dbReference type="SAM" id="MobiDB-lite"/>
    </source>
</evidence>
<reference evidence="3 4" key="1">
    <citation type="submission" date="2019-05" db="EMBL/GenBank/DDBJ databases">
        <title>Another draft genome of Portunus trituberculatus and its Hox gene families provides insights of decapod evolution.</title>
        <authorList>
            <person name="Jeong J.-H."/>
            <person name="Song I."/>
            <person name="Kim S."/>
            <person name="Choi T."/>
            <person name="Kim D."/>
            <person name="Ryu S."/>
            <person name="Kim W."/>
        </authorList>
    </citation>
    <scope>NUCLEOTIDE SEQUENCE [LARGE SCALE GENOMIC DNA]</scope>
    <source>
        <tissue evidence="3">Muscle</tissue>
    </source>
</reference>
<organism evidence="3 4">
    <name type="scientific">Portunus trituberculatus</name>
    <name type="common">Swimming crab</name>
    <name type="synonym">Neptunus trituberculatus</name>
    <dbReference type="NCBI Taxonomy" id="210409"/>
    <lineage>
        <taxon>Eukaryota</taxon>
        <taxon>Metazoa</taxon>
        <taxon>Ecdysozoa</taxon>
        <taxon>Arthropoda</taxon>
        <taxon>Crustacea</taxon>
        <taxon>Multicrustacea</taxon>
        <taxon>Malacostraca</taxon>
        <taxon>Eumalacostraca</taxon>
        <taxon>Eucarida</taxon>
        <taxon>Decapoda</taxon>
        <taxon>Pleocyemata</taxon>
        <taxon>Brachyura</taxon>
        <taxon>Eubrachyura</taxon>
        <taxon>Portunoidea</taxon>
        <taxon>Portunidae</taxon>
        <taxon>Portuninae</taxon>
        <taxon>Portunus</taxon>
    </lineage>
</organism>
<evidence type="ECO:0000259" key="2">
    <source>
        <dbReference type="Pfam" id="PF03372"/>
    </source>
</evidence>